<dbReference type="PANTHER" id="PTHR46644:SF2">
    <property type="entry name" value="DNA REPAIR PROTEIN XRCC2"/>
    <property type="match status" value="1"/>
</dbReference>
<name>A0A9P7GRE1_9AGAR</name>
<dbReference type="PANTHER" id="PTHR46644">
    <property type="entry name" value="DNA REPAIR PROTEIN XRCC2"/>
    <property type="match status" value="1"/>
</dbReference>
<dbReference type="Gene3D" id="3.40.50.300">
    <property type="entry name" value="P-loop containing nucleotide triphosphate hydrolases"/>
    <property type="match status" value="1"/>
</dbReference>
<dbReference type="GO" id="GO:0033063">
    <property type="term" value="C:Rad51B-Rad51C-Rad51D-XRCC2 complex"/>
    <property type="evidence" value="ECO:0007669"/>
    <property type="project" value="InterPro"/>
</dbReference>
<dbReference type="GO" id="GO:0000724">
    <property type="term" value="P:double-strand break repair via homologous recombination"/>
    <property type="evidence" value="ECO:0007669"/>
    <property type="project" value="InterPro"/>
</dbReference>
<reference evidence="1" key="1">
    <citation type="submission" date="2021-02" db="EMBL/GenBank/DDBJ databases">
        <authorList>
            <person name="Nieuwenhuis M."/>
            <person name="Van De Peppel L.J.J."/>
        </authorList>
    </citation>
    <scope>NUCLEOTIDE SEQUENCE</scope>
    <source>
        <strain evidence="1">D49</strain>
    </source>
</reference>
<reference evidence="1" key="2">
    <citation type="submission" date="2021-10" db="EMBL/GenBank/DDBJ databases">
        <title>Phylogenomics reveals ancestral predisposition of the termite-cultivated fungus Termitomyces towards a domesticated lifestyle.</title>
        <authorList>
            <person name="Auxier B."/>
            <person name="Grum-Grzhimaylo A."/>
            <person name="Cardenas M.E."/>
            <person name="Lodge J.D."/>
            <person name="Laessoe T."/>
            <person name="Pedersen O."/>
            <person name="Smith M.E."/>
            <person name="Kuyper T.W."/>
            <person name="Franco-Molano E.A."/>
            <person name="Baroni T.J."/>
            <person name="Aanen D.K."/>
        </authorList>
    </citation>
    <scope>NUCLEOTIDE SEQUENCE</scope>
    <source>
        <strain evidence="1">D49</strain>
    </source>
</reference>
<organism evidence="1 2">
    <name type="scientific">Sphagnurus paluster</name>
    <dbReference type="NCBI Taxonomy" id="117069"/>
    <lineage>
        <taxon>Eukaryota</taxon>
        <taxon>Fungi</taxon>
        <taxon>Dikarya</taxon>
        <taxon>Basidiomycota</taxon>
        <taxon>Agaricomycotina</taxon>
        <taxon>Agaricomycetes</taxon>
        <taxon>Agaricomycetidae</taxon>
        <taxon>Agaricales</taxon>
        <taxon>Tricholomatineae</taxon>
        <taxon>Lyophyllaceae</taxon>
        <taxon>Sphagnurus</taxon>
    </lineage>
</organism>
<evidence type="ECO:0000313" key="1">
    <source>
        <dbReference type="EMBL" id="KAG5654801.1"/>
    </source>
</evidence>
<dbReference type="GO" id="GO:0005815">
    <property type="term" value="C:microtubule organizing center"/>
    <property type="evidence" value="ECO:0007669"/>
    <property type="project" value="TreeGrafter"/>
</dbReference>
<accession>A0A9P7GRE1</accession>
<dbReference type="InterPro" id="IPR027417">
    <property type="entry name" value="P-loop_NTPase"/>
</dbReference>
<evidence type="ECO:0008006" key="3">
    <source>
        <dbReference type="Google" id="ProtNLM"/>
    </source>
</evidence>
<dbReference type="GO" id="GO:0000400">
    <property type="term" value="F:four-way junction DNA binding"/>
    <property type="evidence" value="ECO:0007669"/>
    <property type="project" value="TreeGrafter"/>
</dbReference>
<sequence>MPLLDEIPVQSLAHVSSPLGLSHIRALDAHLFSTARSPSPQSPFNRGDVIEIQGASASGKTHLLYYLLIVCVTPSGAAGGWAKAGIVFDMDHSFDIIRFKHLLTRRLTCLLGHSPSLIESIAQRSLHRLRIFRPTSSSQLAISLSRLASYHSSHLANEEIGMVAIDSMSAHYWPDRFVAEQMRTATPQHRKDANNYVSPLQHVLLQIESFRHTHGPLTVMTNWGLHPVNNSTPVVYRQHLHPFPAPFSDSHAPASRQGPNVVPSIPGGNLLCLTCHVTLHQDTAEGDDGLETKDGIIMGLIRSPGLSTVSKFSLRITDDDIVVD</sequence>
<dbReference type="GO" id="GO:0005657">
    <property type="term" value="C:replication fork"/>
    <property type="evidence" value="ECO:0007669"/>
    <property type="project" value="InterPro"/>
</dbReference>
<dbReference type="EMBL" id="JABCKI010000001">
    <property type="protein sequence ID" value="KAG5654801.1"/>
    <property type="molecule type" value="Genomic_DNA"/>
</dbReference>
<proteinExistence type="predicted"/>
<dbReference type="OrthoDB" id="420422at2759"/>
<dbReference type="SUPFAM" id="SSF52540">
    <property type="entry name" value="P-loop containing nucleoside triphosphate hydrolases"/>
    <property type="match status" value="1"/>
</dbReference>
<gene>
    <name evidence="1" type="ORF">H0H81_003809</name>
</gene>
<dbReference type="InterPro" id="IPR030547">
    <property type="entry name" value="XRCC2"/>
</dbReference>
<dbReference type="Proteomes" id="UP000717328">
    <property type="component" value="Unassembled WGS sequence"/>
</dbReference>
<comment type="caution">
    <text evidence="1">The sequence shown here is derived from an EMBL/GenBank/DDBJ whole genome shotgun (WGS) entry which is preliminary data.</text>
</comment>
<dbReference type="GO" id="GO:0042148">
    <property type="term" value="P:DNA strand invasion"/>
    <property type="evidence" value="ECO:0007669"/>
    <property type="project" value="TreeGrafter"/>
</dbReference>
<keyword evidence="2" id="KW-1185">Reference proteome</keyword>
<evidence type="ECO:0000313" key="2">
    <source>
        <dbReference type="Proteomes" id="UP000717328"/>
    </source>
</evidence>
<protein>
    <recommendedName>
        <fullName evidence="3">DNA recombination and repair protein Rad51-like C-terminal domain-containing protein</fullName>
    </recommendedName>
</protein>
<dbReference type="AlphaFoldDB" id="A0A9P7GRE1"/>